<dbReference type="GeneID" id="93115485"/>
<dbReference type="EMBL" id="VWMK01000008">
    <property type="protein sequence ID" value="KAA3765888.1"/>
    <property type="molecule type" value="Genomic_DNA"/>
</dbReference>
<sequence>MKDTHKLTICQWAEEDRPREKMMLKGSGALSDAELLAILIGSGNTEESAVELMRRILVSCHNDLNELAHWGVRDFSCFKGFGPAKSIAIMAALELGKRRKLQEVKERAVISCSKDIYELFHPLMCDLELEEFWVLLMNQANKVIDRVRISTGGISGTLVDVRSVLREALLQRAAQMAVVHNHPSGNNHPSREDEALTQRIFNAAGTMDIKLVDHVIVCDGKYYSFADEGLV</sequence>
<dbReference type="AlphaFoldDB" id="A0A7J4XJF4"/>
<keyword evidence="4" id="KW-0862">Zinc</keyword>
<reference evidence="8 9" key="1">
    <citation type="journal article" date="2019" name="Nat. Med.">
        <title>A library of human gut bacterial isolates paired with longitudinal multiomics data enables mechanistic microbiome research.</title>
        <authorList>
            <person name="Poyet M."/>
            <person name="Groussin M."/>
            <person name="Gibbons S.M."/>
            <person name="Avila-Pacheco J."/>
            <person name="Jiang X."/>
            <person name="Kearney S.M."/>
            <person name="Perrotta A.R."/>
            <person name="Berdy B."/>
            <person name="Zhao S."/>
            <person name="Lieberman T.D."/>
            <person name="Swanson P.K."/>
            <person name="Smith M."/>
            <person name="Roesemann S."/>
            <person name="Alexander J.E."/>
            <person name="Rich S.A."/>
            <person name="Livny J."/>
            <person name="Vlamakis H."/>
            <person name="Clish C."/>
            <person name="Bullock K."/>
            <person name="Deik A."/>
            <person name="Scott J."/>
            <person name="Pierce K.A."/>
            <person name="Xavier R.J."/>
            <person name="Alm E.J."/>
        </authorList>
    </citation>
    <scope>NUCLEOTIDE SEQUENCE [LARGE SCALE GENOMIC DNA]</scope>
    <source>
        <strain evidence="8 9">BIOML-A10</strain>
    </source>
</reference>
<evidence type="ECO:0000256" key="1">
    <source>
        <dbReference type="ARBA" id="ARBA00022670"/>
    </source>
</evidence>
<protein>
    <submittedName>
        <fullName evidence="8">DNA repair protein RadC</fullName>
    </submittedName>
</protein>
<keyword evidence="2" id="KW-0479">Metal-binding</keyword>
<dbReference type="Pfam" id="PF04002">
    <property type="entry name" value="RadC"/>
    <property type="match status" value="1"/>
</dbReference>
<dbReference type="PANTHER" id="PTHR30471">
    <property type="entry name" value="DNA REPAIR PROTEIN RADC"/>
    <property type="match status" value="1"/>
</dbReference>
<dbReference type="Pfam" id="PF20582">
    <property type="entry name" value="UPF0758_N"/>
    <property type="match status" value="1"/>
</dbReference>
<dbReference type="NCBIfam" id="TIGR00608">
    <property type="entry name" value="radc"/>
    <property type="match status" value="1"/>
</dbReference>
<keyword evidence="3" id="KW-0378">Hydrolase</keyword>
<name>A0A7J4XJF4_9BACE</name>
<evidence type="ECO:0000256" key="2">
    <source>
        <dbReference type="ARBA" id="ARBA00022723"/>
    </source>
</evidence>
<evidence type="ECO:0000256" key="6">
    <source>
        <dbReference type="RuleBase" id="RU003797"/>
    </source>
</evidence>
<dbReference type="PANTHER" id="PTHR30471:SF3">
    <property type="entry name" value="UPF0758 PROTEIN YEES-RELATED"/>
    <property type="match status" value="1"/>
</dbReference>
<dbReference type="InterPro" id="IPR020891">
    <property type="entry name" value="UPF0758_CS"/>
</dbReference>
<comment type="caution">
    <text evidence="8">The sequence shown here is derived from an EMBL/GenBank/DDBJ whole genome shotgun (WGS) entry which is preliminary data.</text>
</comment>
<dbReference type="GO" id="GO:0008237">
    <property type="term" value="F:metallopeptidase activity"/>
    <property type="evidence" value="ECO:0007669"/>
    <property type="project" value="UniProtKB-KW"/>
</dbReference>
<dbReference type="PROSITE" id="PS01302">
    <property type="entry name" value="UPF0758"/>
    <property type="match status" value="1"/>
</dbReference>
<keyword evidence="5" id="KW-0482">Metalloprotease</keyword>
<dbReference type="InterPro" id="IPR025657">
    <property type="entry name" value="RadC_JAB"/>
</dbReference>
<accession>A0A7J4XJF4</accession>
<dbReference type="Proteomes" id="UP000422221">
    <property type="component" value="Unassembled WGS sequence"/>
</dbReference>
<evidence type="ECO:0000256" key="3">
    <source>
        <dbReference type="ARBA" id="ARBA00022801"/>
    </source>
</evidence>
<dbReference type="SUPFAM" id="SSF102712">
    <property type="entry name" value="JAB1/MPN domain"/>
    <property type="match status" value="1"/>
</dbReference>
<evidence type="ECO:0000259" key="7">
    <source>
        <dbReference type="PROSITE" id="PS50249"/>
    </source>
</evidence>
<dbReference type="InterPro" id="IPR046778">
    <property type="entry name" value="UPF0758_N"/>
</dbReference>
<keyword evidence="1" id="KW-0645">Protease</keyword>
<dbReference type="RefSeq" id="WP_007479031.1">
    <property type="nucleotide sequence ID" value="NZ_CAXSTI010000003.1"/>
</dbReference>
<dbReference type="CDD" id="cd08071">
    <property type="entry name" value="MPN_DUF2466"/>
    <property type="match status" value="1"/>
</dbReference>
<gene>
    <name evidence="8" type="primary">radC</name>
    <name evidence="8" type="ORF">F3F73_10045</name>
</gene>
<dbReference type="Gene3D" id="3.40.140.10">
    <property type="entry name" value="Cytidine Deaminase, domain 2"/>
    <property type="match status" value="1"/>
</dbReference>
<evidence type="ECO:0000256" key="5">
    <source>
        <dbReference type="ARBA" id="ARBA00023049"/>
    </source>
</evidence>
<dbReference type="PROSITE" id="PS50249">
    <property type="entry name" value="MPN"/>
    <property type="match status" value="1"/>
</dbReference>
<evidence type="ECO:0000313" key="8">
    <source>
        <dbReference type="EMBL" id="KAA3765888.1"/>
    </source>
</evidence>
<evidence type="ECO:0000313" key="9">
    <source>
        <dbReference type="Proteomes" id="UP000422221"/>
    </source>
</evidence>
<proteinExistence type="inferred from homology"/>
<feature type="domain" description="MPN" evidence="7">
    <location>
        <begin position="109"/>
        <end position="231"/>
    </location>
</feature>
<evidence type="ECO:0000256" key="4">
    <source>
        <dbReference type="ARBA" id="ARBA00022833"/>
    </source>
</evidence>
<dbReference type="InterPro" id="IPR037518">
    <property type="entry name" value="MPN"/>
</dbReference>
<comment type="similarity">
    <text evidence="6">Belongs to the UPF0758 family.</text>
</comment>
<dbReference type="NCBIfam" id="NF000642">
    <property type="entry name" value="PRK00024.1"/>
    <property type="match status" value="1"/>
</dbReference>
<dbReference type="InterPro" id="IPR001405">
    <property type="entry name" value="UPF0758"/>
</dbReference>
<dbReference type="GO" id="GO:0046872">
    <property type="term" value="F:metal ion binding"/>
    <property type="evidence" value="ECO:0007669"/>
    <property type="project" value="UniProtKB-KW"/>
</dbReference>
<dbReference type="GO" id="GO:0006508">
    <property type="term" value="P:proteolysis"/>
    <property type="evidence" value="ECO:0007669"/>
    <property type="project" value="UniProtKB-KW"/>
</dbReference>
<organism evidence="8 9">
    <name type="scientific">Bacteroides salyersiae</name>
    <dbReference type="NCBI Taxonomy" id="291644"/>
    <lineage>
        <taxon>Bacteria</taxon>
        <taxon>Pseudomonadati</taxon>
        <taxon>Bacteroidota</taxon>
        <taxon>Bacteroidia</taxon>
        <taxon>Bacteroidales</taxon>
        <taxon>Bacteroidaceae</taxon>
        <taxon>Bacteroides</taxon>
    </lineage>
</organism>